<name>A0AAE8MUS4_9PEZI</name>
<dbReference type="Proteomes" id="UP001187682">
    <property type="component" value="Unassembled WGS sequence"/>
</dbReference>
<accession>A0AAE8MUS4</accession>
<protein>
    <submittedName>
        <fullName evidence="1">Uncharacterized protein</fullName>
    </submittedName>
</protein>
<evidence type="ECO:0000313" key="1">
    <source>
        <dbReference type="EMBL" id="SPN99193.1"/>
    </source>
</evidence>
<proteinExistence type="predicted"/>
<reference evidence="1" key="1">
    <citation type="submission" date="2018-03" db="EMBL/GenBank/DDBJ databases">
        <authorList>
            <person name="Guldener U."/>
        </authorList>
    </citation>
    <scope>NUCLEOTIDE SEQUENCE</scope>
</reference>
<evidence type="ECO:0000313" key="2">
    <source>
        <dbReference type="Proteomes" id="UP001187682"/>
    </source>
</evidence>
<sequence length="89" mass="9988">MSFGFGVGDFITVYKQVNSIRKQFVDAPHQFKALSAEVRSLSIVLQDAEIKRDALSDRQARRLAMVVDECARPGELQQRYQSSAIQEAA</sequence>
<organism evidence="1 2">
    <name type="scientific">Cephalotrichum gorgonifer</name>
    <dbReference type="NCBI Taxonomy" id="2041049"/>
    <lineage>
        <taxon>Eukaryota</taxon>
        <taxon>Fungi</taxon>
        <taxon>Dikarya</taxon>
        <taxon>Ascomycota</taxon>
        <taxon>Pezizomycotina</taxon>
        <taxon>Sordariomycetes</taxon>
        <taxon>Hypocreomycetidae</taxon>
        <taxon>Microascales</taxon>
        <taxon>Microascaceae</taxon>
        <taxon>Cephalotrichum</taxon>
    </lineage>
</organism>
<keyword evidence="2" id="KW-1185">Reference proteome</keyword>
<comment type="caution">
    <text evidence="1">The sequence shown here is derived from an EMBL/GenBank/DDBJ whole genome shotgun (WGS) entry which is preliminary data.</text>
</comment>
<dbReference type="AlphaFoldDB" id="A0AAE8MUS4"/>
<gene>
    <name evidence="1" type="ORF">DNG_02230</name>
</gene>
<dbReference type="EMBL" id="ONZQ02000002">
    <property type="protein sequence ID" value="SPN99193.1"/>
    <property type="molecule type" value="Genomic_DNA"/>
</dbReference>